<evidence type="ECO:0000313" key="2">
    <source>
        <dbReference type="Proteomes" id="UP001054945"/>
    </source>
</evidence>
<dbReference type="AlphaFoldDB" id="A0AAV4XNQ6"/>
<dbReference type="Proteomes" id="UP001054945">
    <property type="component" value="Unassembled WGS sequence"/>
</dbReference>
<sequence length="113" mass="12620">MGGLLGDGQNSASNATQKFATFSPTGLRRLIHLFLKTHLLITWKIWQEVPRTVFVNHNSGESMPSQNIILRELLNQEDDDMNDEGSKSLSCDSNCNVSMVSELCSYDNMQKGL</sequence>
<keyword evidence="2" id="KW-1185">Reference proteome</keyword>
<organism evidence="1 2">
    <name type="scientific">Caerostris extrusa</name>
    <name type="common">Bark spider</name>
    <name type="synonym">Caerostris bankana</name>
    <dbReference type="NCBI Taxonomy" id="172846"/>
    <lineage>
        <taxon>Eukaryota</taxon>
        <taxon>Metazoa</taxon>
        <taxon>Ecdysozoa</taxon>
        <taxon>Arthropoda</taxon>
        <taxon>Chelicerata</taxon>
        <taxon>Arachnida</taxon>
        <taxon>Araneae</taxon>
        <taxon>Araneomorphae</taxon>
        <taxon>Entelegynae</taxon>
        <taxon>Araneoidea</taxon>
        <taxon>Araneidae</taxon>
        <taxon>Caerostris</taxon>
    </lineage>
</organism>
<protein>
    <submittedName>
        <fullName evidence="1">Nuclear receptor coactivator 2</fullName>
    </submittedName>
</protein>
<name>A0AAV4XNQ6_CAEEX</name>
<proteinExistence type="predicted"/>
<reference evidence="1 2" key="1">
    <citation type="submission" date="2021-06" db="EMBL/GenBank/DDBJ databases">
        <title>Caerostris extrusa draft genome.</title>
        <authorList>
            <person name="Kono N."/>
            <person name="Arakawa K."/>
        </authorList>
    </citation>
    <scope>NUCLEOTIDE SEQUENCE [LARGE SCALE GENOMIC DNA]</scope>
</reference>
<keyword evidence="1" id="KW-0675">Receptor</keyword>
<evidence type="ECO:0000313" key="1">
    <source>
        <dbReference type="EMBL" id="GIY96294.1"/>
    </source>
</evidence>
<comment type="caution">
    <text evidence="1">The sequence shown here is derived from an EMBL/GenBank/DDBJ whole genome shotgun (WGS) entry which is preliminary data.</text>
</comment>
<dbReference type="EMBL" id="BPLR01000645">
    <property type="protein sequence ID" value="GIY96294.1"/>
    <property type="molecule type" value="Genomic_DNA"/>
</dbReference>
<gene>
    <name evidence="1" type="primary">Ncoa2_1</name>
    <name evidence="1" type="ORF">CEXT_49251</name>
</gene>
<accession>A0AAV4XNQ6</accession>